<dbReference type="Proteomes" id="UP000032336">
    <property type="component" value="Unassembled WGS sequence"/>
</dbReference>
<dbReference type="eggNOG" id="COG0559">
    <property type="taxonomic scope" value="Bacteria"/>
</dbReference>
<feature type="transmembrane region" description="Helical" evidence="9">
    <location>
        <begin position="6"/>
        <end position="27"/>
    </location>
</feature>
<proteinExistence type="inferred from homology"/>
<dbReference type="AlphaFoldDB" id="A0A0D8FS26"/>
<evidence type="ECO:0000313" key="11">
    <source>
        <dbReference type="Proteomes" id="UP000032336"/>
    </source>
</evidence>
<feature type="transmembrane region" description="Helical" evidence="9">
    <location>
        <begin position="191"/>
        <end position="210"/>
    </location>
</feature>
<accession>A0A0D8FS26</accession>
<feature type="transmembrane region" description="Helical" evidence="9">
    <location>
        <begin position="136"/>
        <end position="160"/>
    </location>
</feature>
<name>A0A0D8FS26_9ACTN</name>
<dbReference type="CDD" id="cd06582">
    <property type="entry name" value="TM_PBP1_LivH_like"/>
    <property type="match status" value="1"/>
</dbReference>
<dbReference type="GO" id="GO:0005886">
    <property type="term" value="C:plasma membrane"/>
    <property type="evidence" value="ECO:0007669"/>
    <property type="project" value="UniProtKB-SubCell"/>
</dbReference>
<feature type="transmembrane region" description="Helical" evidence="9">
    <location>
        <begin position="95"/>
        <end position="116"/>
    </location>
</feature>
<dbReference type="GO" id="GO:0006865">
    <property type="term" value="P:amino acid transport"/>
    <property type="evidence" value="ECO:0007669"/>
    <property type="project" value="UniProtKB-KW"/>
</dbReference>
<reference evidence="10 11" key="1">
    <citation type="submission" date="2015-01" db="EMBL/GenBank/DDBJ databases">
        <title>Draft genome of the acidophilic iron oxidizer Ferrimicrobium acidiphilum strain T23.</title>
        <authorList>
            <person name="Poehlein A."/>
            <person name="Eisen S."/>
            <person name="Schloemann M."/>
            <person name="Johnson B.D."/>
            <person name="Daniel R."/>
            <person name="Muehling M."/>
        </authorList>
    </citation>
    <scope>NUCLEOTIDE SEQUENCE [LARGE SCALE GENOMIC DNA]</scope>
    <source>
        <strain evidence="10 11">T23</strain>
    </source>
</reference>
<gene>
    <name evidence="10" type="primary">livH4</name>
    <name evidence="10" type="ORF">FEAC_21660</name>
</gene>
<evidence type="ECO:0000256" key="9">
    <source>
        <dbReference type="SAM" id="Phobius"/>
    </source>
</evidence>
<dbReference type="RefSeq" id="WP_035390156.1">
    <property type="nucleotide sequence ID" value="NZ_JQKF01000020.1"/>
</dbReference>
<dbReference type="OrthoDB" id="9807115at2"/>
<evidence type="ECO:0000256" key="4">
    <source>
        <dbReference type="ARBA" id="ARBA00022692"/>
    </source>
</evidence>
<evidence type="ECO:0000256" key="8">
    <source>
        <dbReference type="ARBA" id="ARBA00037998"/>
    </source>
</evidence>
<dbReference type="STRING" id="1121877.FEAC_21660"/>
<feature type="transmembrane region" description="Helical" evidence="9">
    <location>
        <begin position="243"/>
        <end position="264"/>
    </location>
</feature>
<dbReference type="Pfam" id="PF02653">
    <property type="entry name" value="BPD_transp_2"/>
    <property type="match status" value="1"/>
</dbReference>
<keyword evidence="4 9" id="KW-0812">Transmembrane</keyword>
<keyword evidence="7 9" id="KW-0472">Membrane</keyword>
<comment type="subcellular location">
    <subcellularLocation>
        <location evidence="1">Cell membrane</location>
        <topology evidence="1">Multi-pass membrane protein</topology>
    </subcellularLocation>
</comment>
<sequence length="291" mass="30606">MHLFLLTFGFGIVTAAVLALASVGLSLQFGVTNYVNFAYGAYLAVGMYVTYTCTVSFHLPFLLGALIGVLMSGVVAVVVDVLVLERFVKRGTTGFFLLIVTFGLQLILLNLAQAIWGVGFDRYSIAQGKPLTIGPFSVTAAQLEVIGVAIVALGLVHLLLTRSRLGKAMRAMSDNKMLAQTSGIDINATTLWTWFLTGCLAGLGGIALALNTVEFQVFTGNTFLFVIFAAVILGGIGKIYGAMLGALIIGVVVSLSSLVISSAYNVDVAFAVLVIVLLIRPQGIFAIAGKA</sequence>
<dbReference type="EMBL" id="JXUW01000022">
    <property type="protein sequence ID" value="KJE76075.1"/>
    <property type="molecule type" value="Genomic_DNA"/>
</dbReference>
<evidence type="ECO:0000256" key="6">
    <source>
        <dbReference type="ARBA" id="ARBA00022989"/>
    </source>
</evidence>
<evidence type="ECO:0000256" key="2">
    <source>
        <dbReference type="ARBA" id="ARBA00022448"/>
    </source>
</evidence>
<evidence type="ECO:0000313" key="10">
    <source>
        <dbReference type="EMBL" id="KJE76075.1"/>
    </source>
</evidence>
<dbReference type="GeneID" id="78373235"/>
<evidence type="ECO:0000256" key="7">
    <source>
        <dbReference type="ARBA" id="ARBA00023136"/>
    </source>
</evidence>
<dbReference type="PATRIC" id="fig|1121877.4.peg.2412"/>
<keyword evidence="5" id="KW-0029">Amino-acid transport</keyword>
<evidence type="ECO:0000256" key="1">
    <source>
        <dbReference type="ARBA" id="ARBA00004651"/>
    </source>
</evidence>
<dbReference type="GO" id="GO:0022857">
    <property type="term" value="F:transmembrane transporter activity"/>
    <property type="evidence" value="ECO:0007669"/>
    <property type="project" value="InterPro"/>
</dbReference>
<dbReference type="InterPro" id="IPR001851">
    <property type="entry name" value="ABC_transp_permease"/>
</dbReference>
<dbReference type="PANTHER" id="PTHR11795">
    <property type="entry name" value="BRANCHED-CHAIN AMINO ACID TRANSPORT SYSTEM PERMEASE PROTEIN LIVH"/>
    <property type="match status" value="1"/>
</dbReference>
<dbReference type="PANTHER" id="PTHR11795:SF449">
    <property type="entry name" value="BRANCHED-CHAIN AMINO ACID TRANSPORT PERMEASE PROTEIN LIVH-RELATED"/>
    <property type="match status" value="1"/>
</dbReference>
<evidence type="ECO:0000256" key="3">
    <source>
        <dbReference type="ARBA" id="ARBA00022475"/>
    </source>
</evidence>
<keyword evidence="11" id="KW-1185">Reference proteome</keyword>
<dbReference type="InterPro" id="IPR052157">
    <property type="entry name" value="BCAA_transport_permease"/>
</dbReference>
<keyword evidence="3" id="KW-1003">Cell membrane</keyword>
<organism evidence="10 11">
    <name type="scientific">Ferrimicrobium acidiphilum DSM 19497</name>
    <dbReference type="NCBI Taxonomy" id="1121877"/>
    <lineage>
        <taxon>Bacteria</taxon>
        <taxon>Bacillati</taxon>
        <taxon>Actinomycetota</taxon>
        <taxon>Acidimicrobiia</taxon>
        <taxon>Acidimicrobiales</taxon>
        <taxon>Acidimicrobiaceae</taxon>
        <taxon>Ferrimicrobium</taxon>
    </lineage>
</organism>
<protein>
    <submittedName>
        <fullName evidence="10">High-affinity branched-chain amino acid transport system permease protein LivH</fullName>
    </submittedName>
</protein>
<feature type="transmembrane region" description="Helical" evidence="9">
    <location>
        <begin position="57"/>
        <end position="83"/>
    </location>
</feature>
<feature type="transmembrane region" description="Helical" evidence="9">
    <location>
        <begin position="270"/>
        <end position="288"/>
    </location>
</feature>
<comment type="similarity">
    <text evidence="8">Belongs to the binding-protein-dependent transport system permease family. LivHM subfamily.</text>
</comment>
<keyword evidence="2" id="KW-0813">Transport</keyword>
<evidence type="ECO:0000256" key="5">
    <source>
        <dbReference type="ARBA" id="ARBA00022970"/>
    </source>
</evidence>
<keyword evidence="6 9" id="KW-1133">Transmembrane helix</keyword>
<comment type="caution">
    <text evidence="10">The sequence shown here is derived from an EMBL/GenBank/DDBJ whole genome shotgun (WGS) entry which is preliminary data.</text>
</comment>
<feature type="transmembrane region" description="Helical" evidence="9">
    <location>
        <begin position="34"/>
        <end position="51"/>
    </location>
</feature>
<feature type="transmembrane region" description="Helical" evidence="9">
    <location>
        <begin position="216"/>
        <end position="236"/>
    </location>
</feature>